<dbReference type="InterPro" id="IPR031322">
    <property type="entry name" value="Shikimate/glucono_kinase"/>
</dbReference>
<keyword evidence="4 7" id="KW-0418">Kinase</keyword>
<comment type="subunit">
    <text evidence="7">Monomer.</text>
</comment>
<evidence type="ECO:0000256" key="4">
    <source>
        <dbReference type="ARBA" id="ARBA00022777"/>
    </source>
</evidence>
<dbReference type="RefSeq" id="WP_336587542.1">
    <property type="nucleotide sequence ID" value="NZ_JBBAXC010000011.1"/>
</dbReference>
<keyword evidence="7" id="KW-0479">Metal-binding</keyword>
<comment type="subcellular location">
    <subcellularLocation>
        <location evidence="7">Cytoplasm</location>
    </subcellularLocation>
</comment>
<feature type="binding site" evidence="7">
    <location>
        <position position="116"/>
    </location>
    <ligand>
        <name>ATP</name>
        <dbReference type="ChEBI" id="CHEBI:30616"/>
    </ligand>
</feature>
<feature type="binding site" evidence="7">
    <location>
        <position position="15"/>
    </location>
    <ligand>
        <name>Mg(2+)</name>
        <dbReference type="ChEBI" id="CHEBI:18420"/>
    </ligand>
</feature>
<dbReference type="HAMAP" id="MF_00109">
    <property type="entry name" value="Shikimate_kinase"/>
    <property type="match status" value="1"/>
</dbReference>
<feature type="binding site" evidence="7">
    <location>
        <position position="57"/>
    </location>
    <ligand>
        <name>substrate</name>
    </ligand>
</feature>
<dbReference type="Gene3D" id="3.40.50.300">
    <property type="entry name" value="P-loop containing nucleotide triphosphate hydrolases"/>
    <property type="match status" value="1"/>
</dbReference>
<evidence type="ECO:0000256" key="6">
    <source>
        <dbReference type="ARBA" id="ARBA00023141"/>
    </source>
</evidence>
<sequence>MKTIYLIGFMGVGKTTIGSALGRKLDIPVVDTDHAIVEQAQKSIPEIFAEDGEETFRTMEGIVLQRLSKPNTVITTGGGIVLNEDNIEYMRESGIVVLLETDFNLLWKRIRRDPNRPLASSSSKESLKRLYESRKQQYVKAAHICINTSNYPVEKTVDSILLRLKER</sequence>
<organism evidence="8 9">
    <name type="scientific">Bacillus spongiae</name>
    <dbReference type="NCBI Taxonomy" id="2683610"/>
    <lineage>
        <taxon>Bacteria</taxon>
        <taxon>Bacillati</taxon>
        <taxon>Bacillota</taxon>
        <taxon>Bacilli</taxon>
        <taxon>Bacillales</taxon>
        <taxon>Bacillaceae</taxon>
        <taxon>Bacillus</taxon>
    </lineage>
</organism>
<reference evidence="8 9" key="1">
    <citation type="journal article" date="2018" name="J. Microbiol.">
        <title>Bacillus spongiae sp. nov., isolated from sponge of Jeju Island.</title>
        <authorList>
            <person name="Lee G.E."/>
            <person name="Im W.T."/>
            <person name="Park J.S."/>
        </authorList>
    </citation>
    <scope>NUCLEOTIDE SEQUENCE [LARGE SCALE GENOMIC DNA]</scope>
    <source>
        <strain evidence="8 9">135PIL107-10</strain>
    </source>
</reference>
<evidence type="ECO:0000256" key="2">
    <source>
        <dbReference type="ARBA" id="ARBA00022679"/>
    </source>
</evidence>
<feature type="binding site" evidence="7">
    <location>
        <position position="33"/>
    </location>
    <ligand>
        <name>substrate</name>
    </ligand>
</feature>
<evidence type="ECO:0000256" key="3">
    <source>
        <dbReference type="ARBA" id="ARBA00022741"/>
    </source>
</evidence>
<evidence type="ECO:0000256" key="1">
    <source>
        <dbReference type="ARBA" id="ARBA00022605"/>
    </source>
</evidence>
<evidence type="ECO:0000313" key="8">
    <source>
        <dbReference type="EMBL" id="MEI5908096.1"/>
    </source>
</evidence>
<dbReference type="EC" id="2.7.1.71" evidence="7"/>
<comment type="catalytic activity">
    <reaction evidence="7">
        <text>shikimate + ATP = 3-phosphoshikimate + ADP + H(+)</text>
        <dbReference type="Rhea" id="RHEA:13121"/>
        <dbReference type="ChEBI" id="CHEBI:15378"/>
        <dbReference type="ChEBI" id="CHEBI:30616"/>
        <dbReference type="ChEBI" id="CHEBI:36208"/>
        <dbReference type="ChEBI" id="CHEBI:145989"/>
        <dbReference type="ChEBI" id="CHEBI:456216"/>
        <dbReference type="EC" id="2.7.1.71"/>
    </reaction>
</comment>
<accession>A0ABU8HFZ0</accession>
<comment type="function">
    <text evidence="7">Catalyzes the specific phosphorylation of the 3-hydroxyl group of shikimic acid using ATP as a cosubstrate.</text>
</comment>
<feature type="binding site" evidence="7">
    <location>
        <position position="134"/>
    </location>
    <ligand>
        <name>substrate</name>
    </ligand>
</feature>
<dbReference type="PANTHER" id="PTHR21087:SF16">
    <property type="entry name" value="SHIKIMATE KINASE 1, CHLOROPLASTIC"/>
    <property type="match status" value="1"/>
</dbReference>
<keyword evidence="7" id="KW-0460">Magnesium</keyword>
<evidence type="ECO:0000256" key="5">
    <source>
        <dbReference type="ARBA" id="ARBA00022840"/>
    </source>
</evidence>
<comment type="cofactor">
    <cofactor evidence="7">
        <name>Mg(2+)</name>
        <dbReference type="ChEBI" id="CHEBI:18420"/>
    </cofactor>
    <text evidence="7">Binds 1 Mg(2+) ion per subunit.</text>
</comment>
<dbReference type="PANTHER" id="PTHR21087">
    <property type="entry name" value="SHIKIMATE KINASE"/>
    <property type="match status" value="1"/>
</dbReference>
<comment type="caution">
    <text evidence="8">The sequence shown here is derived from an EMBL/GenBank/DDBJ whole genome shotgun (WGS) entry which is preliminary data.</text>
</comment>
<dbReference type="CDD" id="cd00464">
    <property type="entry name" value="SK"/>
    <property type="match status" value="1"/>
</dbReference>
<evidence type="ECO:0000313" key="9">
    <source>
        <dbReference type="Proteomes" id="UP001312865"/>
    </source>
</evidence>
<proteinExistence type="inferred from homology"/>
<protein>
    <recommendedName>
        <fullName evidence="7">Shikimate kinase</fullName>
        <shortName evidence="7">SK</shortName>
        <ecNumber evidence="7">2.7.1.71</ecNumber>
    </recommendedName>
</protein>
<keyword evidence="1 7" id="KW-0028">Amino-acid biosynthesis</keyword>
<comment type="caution">
    <text evidence="7">Lacks conserved residue(s) required for the propagation of feature annotation.</text>
</comment>
<dbReference type="Pfam" id="PF01202">
    <property type="entry name" value="SKI"/>
    <property type="match status" value="1"/>
</dbReference>
<comment type="similarity">
    <text evidence="7">Belongs to the shikimate kinase family.</text>
</comment>
<keyword evidence="9" id="KW-1185">Reference proteome</keyword>
<name>A0ABU8HFZ0_9BACI</name>
<dbReference type="GO" id="GO:0004765">
    <property type="term" value="F:shikimate kinase activity"/>
    <property type="evidence" value="ECO:0007669"/>
    <property type="project" value="UniProtKB-EC"/>
</dbReference>
<gene>
    <name evidence="7" type="primary">aroK</name>
    <name evidence="8" type="ORF">WAK64_13635</name>
</gene>
<keyword evidence="6 7" id="KW-0057">Aromatic amino acid biosynthesis</keyword>
<keyword evidence="3 7" id="KW-0547">Nucleotide-binding</keyword>
<dbReference type="EMBL" id="JBBAXC010000011">
    <property type="protein sequence ID" value="MEI5908096.1"/>
    <property type="molecule type" value="Genomic_DNA"/>
</dbReference>
<dbReference type="Proteomes" id="UP001312865">
    <property type="component" value="Unassembled WGS sequence"/>
</dbReference>
<dbReference type="InterPro" id="IPR027417">
    <property type="entry name" value="P-loop_NTPase"/>
</dbReference>
<feature type="binding site" evidence="7">
    <location>
        <begin position="11"/>
        <end position="16"/>
    </location>
    <ligand>
        <name>ATP</name>
        <dbReference type="ChEBI" id="CHEBI:30616"/>
    </ligand>
</feature>
<keyword evidence="2 7" id="KW-0808">Transferase</keyword>
<keyword evidence="7" id="KW-0963">Cytoplasm</keyword>
<feature type="binding site" evidence="7">
    <location>
        <position position="78"/>
    </location>
    <ligand>
        <name>substrate</name>
    </ligand>
</feature>
<evidence type="ECO:0000256" key="7">
    <source>
        <dbReference type="HAMAP-Rule" id="MF_00109"/>
    </source>
</evidence>
<comment type="pathway">
    <text evidence="7">Metabolic intermediate biosynthesis; chorismate biosynthesis; chorismate from D-erythrose 4-phosphate and phosphoenolpyruvate: step 5/7.</text>
</comment>
<dbReference type="InterPro" id="IPR000623">
    <property type="entry name" value="Shikimate_kinase/TSH1"/>
</dbReference>
<keyword evidence="5 7" id="KW-0067">ATP-binding</keyword>
<dbReference type="PRINTS" id="PR01100">
    <property type="entry name" value="SHIKIMTKNASE"/>
</dbReference>
<dbReference type="SUPFAM" id="SSF52540">
    <property type="entry name" value="P-loop containing nucleoside triphosphate hydrolases"/>
    <property type="match status" value="1"/>
</dbReference>